<gene>
    <name evidence="1" type="ORF">H9787_00975</name>
</gene>
<name>A0A9D2LHC4_9FIRM</name>
<organism evidence="1 2">
    <name type="scientific">Candidatus Oscillibacter excrementigallinarum</name>
    <dbReference type="NCBI Taxonomy" id="2838716"/>
    <lineage>
        <taxon>Bacteria</taxon>
        <taxon>Bacillati</taxon>
        <taxon>Bacillota</taxon>
        <taxon>Clostridia</taxon>
        <taxon>Eubacteriales</taxon>
        <taxon>Oscillospiraceae</taxon>
        <taxon>Oscillibacter</taxon>
    </lineage>
</organism>
<dbReference type="EMBL" id="DWZJ01000007">
    <property type="protein sequence ID" value="HJB12265.1"/>
    <property type="molecule type" value="Genomic_DNA"/>
</dbReference>
<dbReference type="Proteomes" id="UP000823824">
    <property type="component" value="Unassembled WGS sequence"/>
</dbReference>
<reference evidence="1" key="1">
    <citation type="journal article" date="2021" name="PeerJ">
        <title>Extensive microbial diversity within the chicken gut microbiome revealed by metagenomics and culture.</title>
        <authorList>
            <person name="Gilroy R."/>
            <person name="Ravi A."/>
            <person name="Getino M."/>
            <person name="Pursley I."/>
            <person name="Horton D.L."/>
            <person name="Alikhan N.F."/>
            <person name="Baker D."/>
            <person name="Gharbi K."/>
            <person name="Hall N."/>
            <person name="Watson M."/>
            <person name="Adriaenssens E.M."/>
            <person name="Foster-Nyarko E."/>
            <person name="Jarju S."/>
            <person name="Secka A."/>
            <person name="Antonio M."/>
            <person name="Oren A."/>
            <person name="Chaudhuri R.R."/>
            <person name="La Ragione R."/>
            <person name="Hildebrand F."/>
            <person name="Pallen M.J."/>
        </authorList>
    </citation>
    <scope>NUCLEOTIDE SEQUENCE</scope>
    <source>
        <strain evidence="1">ChiBcec18-1249</strain>
    </source>
</reference>
<dbReference type="Pfam" id="PF18937">
    <property type="entry name" value="DUF5685"/>
    <property type="match status" value="1"/>
</dbReference>
<protein>
    <submittedName>
        <fullName evidence="1">Uncharacterized protein</fullName>
    </submittedName>
</protein>
<reference evidence="1" key="2">
    <citation type="submission" date="2021-04" db="EMBL/GenBank/DDBJ databases">
        <authorList>
            <person name="Gilroy R."/>
        </authorList>
    </citation>
    <scope>NUCLEOTIDE SEQUENCE</scope>
    <source>
        <strain evidence="1">ChiBcec18-1249</strain>
    </source>
</reference>
<sequence length="299" mass="33333">MFGYVRPPLEALPQEEADRFRRAYCGLCHALGERYGPAARMILNYDFTYLAILLSDPEEAAPCRRRCVSSPVRPRDYQPASPALELAADESVILAYWQLRDGIADHGALKGTGYRAAAGALGGAYRKAAAARPDFDARVRQQLAALDELEKAQCPSMDAAADTFAQLLAEAAATVADPVRRRVLQQMLYHLGRWVYLIDAADDLQKDAASGNYNPVALRYGLTDGKWDEESRQAFARTLDHSVHMIATAFELWDFGVWRPVLESTVYTALFAVGRAVLEGTFHKMPPREQRKKHKKETT</sequence>
<accession>A0A9D2LHC4</accession>
<evidence type="ECO:0000313" key="2">
    <source>
        <dbReference type="Proteomes" id="UP000823824"/>
    </source>
</evidence>
<dbReference type="AlphaFoldDB" id="A0A9D2LHC4"/>
<dbReference type="InterPro" id="IPR043740">
    <property type="entry name" value="DUF5685"/>
</dbReference>
<proteinExistence type="predicted"/>
<comment type="caution">
    <text evidence="1">The sequence shown here is derived from an EMBL/GenBank/DDBJ whole genome shotgun (WGS) entry which is preliminary data.</text>
</comment>
<evidence type="ECO:0000313" key="1">
    <source>
        <dbReference type="EMBL" id="HJB12265.1"/>
    </source>
</evidence>